<accession>A0AAW2LNR6</accession>
<proteinExistence type="predicted"/>
<dbReference type="PANTHER" id="PTHR45786:SF74">
    <property type="entry name" value="ATP-DEPENDENT DNA HELICASE"/>
    <property type="match status" value="1"/>
</dbReference>
<evidence type="ECO:0008006" key="2">
    <source>
        <dbReference type="Google" id="ProtNLM"/>
    </source>
</evidence>
<evidence type="ECO:0000313" key="1">
    <source>
        <dbReference type="EMBL" id="KAL0319836.1"/>
    </source>
</evidence>
<dbReference type="AlphaFoldDB" id="A0AAW2LNR6"/>
<sequence length="229" mass="26393">MFAFTSMGGCIDNRINVGHGPYCFVLNGQNHHLIRSLLPDVDRSPNFMQLYVIDAKNEVRNRIRALNKDDRNQNFDPNIIQGLHNMFDDHNPLTKVLRMARDRFRESDYMPVRLRFIRTRKKDGRQYNLPTTSEVVALIVGDGQQSRGTCDIVIKERGKGLQRITELHPSFMAMQYPLLFPYGEDGFRMDITRNSRSQNSLQPKVKGNSSACENIMLIGCKIESVKHIH</sequence>
<protein>
    <recommendedName>
        <fullName evidence="2">Helitron helicase-like domain-containing protein</fullName>
    </recommendedName>
</protein>
<reference evidence="1" key="2">
    <citation type="journal article" date="2024" name="Plant">
        <title>Genomic evolution and insights into agronomic trait innovations of Sesamum species.</title>
        <authorList>
            <person name="Miao H."/>
            <person name="Wang L."/>
            <person name="Qu L."/>
            <person name="Liu H."/>
            <person name="Sun Y."/>
            <person name="Le M."/>
            <person name="Wang Q."/>
            <person name="Wei S."/>
            <person name="Zheng Y."/>
            <person name="Lin W."/>
            <person name="Duan Y."/>
            <person name="Cao H."/>
            <person name="Xiong S."/>
            <person name="Wang X."/>
            <person name="Wei L."/>
            <person name="Li C."/>
            <person name="Ma Q."/>
            <person name="Ju M."/>
            <person name="Zhao R."/>
            <person name="Li G."/>
            <person name="Mu C."/>
            <person name="Tian Q."/>
            <person name="Mei H."/>
            <person name="Zhang T."/>
            <person name="Gao T."/>
            <person name="Zhang H."/>
        </authorList>
    </citation>
    <scope>NUCLEOTIDE SEQUENCE</scope>
    <source>
        <strain evidence="1">G02</strain>
    </source>
</reference>
<name>A0AAW2LNR6_SESRA</name>
<gene>
    <name evidence="1" type="ORF">Sradi_5245100</name>
</gene>
<dbReference type="PANTHER" id="PTHR45786">
    <property type="entry name" value="DNA BINDING PROTEIN-LIKE"/>
    <property type="match status" value="1"/>
</dbReference>
<organism evidence="1">
    <name type="scientific">Sesamum radiatum</name>
    <name type="common">Black benniseed</name>
    <dbReference type="NCBI Taxonomy" id="300843"/>
    <lineage>
        <taxon>Eukaryota</taxon>
        <taxon>Viridiplantae</taxon>
        <taxon>Streptophyta</taxon>
        <taxon>Embryophyta</taxon>
        <taxon>Tracheophyta</taxon>
        <taxon>Spermatophyta</taxon>
        <taxon>Magnoliopsida</taxon>
        <taxon>eudicotyledons</taxon>
        <taxon>Gunneridae</taxon>
        <taxon>Pentapetalae</taxon>
        <taxon>asterids</taxon>
        <taxon>lamiids</taxon>
        <taxon>Lamiales</taxon>
        <taxon>Pedaliaceae</taxon>
        <taxon>Sesamum</taxon>
    </lineage>
</organism>
<comment type="caution">
    <text evidence="1">The sequence shown here is derived from an EMBL/GenBank/DDBJ whole genome shotgun (WGS) entry which is preliminary data.</text>
</comment>
<dbReference type="EMBL" id="JACGWJ010000024">
    <property type="protein sequence ID" value="KAL0319836.1"/>
    <property type="molecule type" value="Genomic_DNA"/>
</dbReference>
<reference evidence="1" key="1">
    <citation type="submission" date="2020-06" db="EMBL/GenBank/DDBJ databases">
        <authorList>
            <person name="Li T."/>
            <person name="Hu X."/>
            <person name="Zhang T."/>
            <person name="Song X."/>
            <person name="Zhang H."/>
            <person name="Dai N."/>
            <person name="Sheng W."/>
            <person name="Hou X."/>
            <person name="Wei L."/>
        </authorList>
    </citation>
    <scope>NUCLEOTIDE SEQUENCE</scope>
    <source>
        <strain evidence="1">G02</strain>
        <tissue evidence="1">Leaf</tissue>
    </source>
</reference>